<feature type="transmembrane region" description="Helical" evidence="1">
    <location>
        <begin position="200"/>
        <end position="218"/>
    </location>
</feature>
<accession>A0A431TWT4</accession>
<feature type="transmembrane region" description="Helical" evidence="1">
    <location>
        <begin position="55"/>
        <end position="75"/>
    </location>
</feature>
<keyword evidence="1" id="KW-0472">Membrane</keyword>
<dbReference type="AlphaFoldDB" id="A0A431TWT4"/>
<keyword evidence="1" id="KW-1133">Transmembrane helix</keyword>
<dbReference type="OrthoDB" id="882310at2"/>
<feature type="transmembrane region" description="Helical" evidence="1">
    <location>
        <begin position="230"/>
        <end position="249"/>
    </location>
</feature>
<evidence type="ECO:0000313" key="2">
    <source>
        <dbReference type="EMBL" id="RTQ46209.1"/>
    </source>
</evidence>
<keyword evidence="3" id="KW-1185">Reference proteome</keyword>
<dbReference type="Proteomes" id="UP000282184">
    <property type="component" value="Unassembled WGS sequence"/>
</dbReference>
<dbReference type="EMBL" id="RXOF01000016">
    <property type="protein sequence ID" value="RTQ46209.1"/>
    <property type="molecule type" value="Genomic_DNA"/>
</dbReference>
<comment type="caution">
    <text evidence="2">The sequence shown here is derived from an EMBL/GenBank/DDBJ whole genome shotgun (WGS) entry which is preliminary data.</text>
</comment>
<protein>
    <recommendedName>
        <fullName evidence="4">YcxB family protein</fullName>
    </recommendedName>
</protein>
<reference evidence="2 3" key="1">
    <citation type="submission" date="2018-12" db="EMBL/GenBank/DDBJ databases">
        <title>Hymenobacter gummosus sp. nov., isolated from a spring.</title>
        <authorList>
            <person name="Nie L."/>
        </authorList>
    </citation>
    <scope>NUCLEOTIDE SEQUENCE [LARGE SCALE GENOMIC DNA]</scope>
    <source>
        <strain evidence="2 3">KCTC 52166</strain>
    </source>
</reference>
<dbReference type="RefSeq" id="WP_126695372.1">
    <property type="nucleotide sequence ID" value="NZ_RXOF01000016.1"/>
</dbReference>
<proteinExistence type="predicted"/>
<sequence length="335" mass="37681">MQPIVIADVTVSLKDFIHFHKQLLGWRAWALRLAPAAVLLYFLWSSGTIFPSTGWGIVTSGLIVAALLVLGHFSLRRALRKTYRGNPVFSQPLSYTLTDEAIAMVSSAGQGTFQWAAIRKVQSLPGWWLLNTTNSTTIFLQTSRVQPPRYRRRRNGPVPAPWPAVTPALMTPIIIPQVHLSFGRYFWLAWRFTLKTKPSMWLVVFPLLSIVSLVRGAVAGDAQPTANPGLALLQLVGIAAVLLIPYQMWRTYRRAPLLSGFNRYEFNADGLLLQNDVQQSQLAWVALLRFHRFGRWILLLSGEQVGVYIDLDRVQAPHTAADVLRLLEQHGIQRA</sequence>
<feature type="transmembrane region" description="Helical" evidence="1">
    <location>
        <begin position="24"/>
        <end position="43"/>
    </location>
</feature>
<name>A0A431TWT4_9BACT</name>
<evidence type="ECO:0000313" key="3">
    <source>
        <dbReference type="Proteomes" id="UP000282184"/>
    </source>
</evidence>
<evidence type="ECO:0008006" key="4">
    <source>
        <dbReference type="Google" id="ProtNLM"/>
    </source>
</evidence>
<organism evidence="2 3">
    <name type="scientific">Hymenobacter gummosus</name>
    <dbReference type="NCBI Taxonomy" id="1776032"/>
    <lineage>
        <taxon>Bacteria</taxon>
        <taxon>Pseudomonadati</taxon>
        <taxon>Bacteroidota</taxon>
        <taxon>Cytophagia</taxon>
        <taxon>Cytophagales</taxon>
        <taxon>Hymenobacteraceae</taxon>
        <taxon>Hymenobacter</taxon>
    </lineage>
</organism>
<keyword evidence="1" id="KW-0812">Transmembrane</keyword>
<evidence type="ECO:0000256" key="1">
    <source>
        <dbReference type="SAM" id="Phobius"/>
    </source>
</evidence>
<gene>
    <name evidence="2" type="ORF">EJV47_22000</name>
</gene>